<dbReference type="Proteomes" id="UP000296049">
    <property type="component" value="Unassembled WGS sequence"/>
</dbReference>
<protein>
    <submittedName>
        <fullName evidence="1">Uncharacterized protein</fullName>
    </submittedName>
</protein>
<dbReference type="AlphaFoldDB" id="R0LYM0"/>
<sequence length="153" mass="16346">MLKTDSFMTIVLPSPVPHGLVGRAGGVCVSPLALLTSEAFEGSRWSDVLYCSSANHLFKTTEDFANTFKICNLLYLWEAAKIASWQEMLEEAAPCAMGSKETSGEGKGSAFGNFRIFCHTEGATQATPDLLPEGAAGAHLSVKVTSAWDIQQA</sequence>
<reference evidence="2" key="1">
    <citation type="journal article" date="2013" name="Nat. Genet.">
        <title>The duck genome and transcriptome provide insight into an avian influenza virus reservoir species.</title>
        <authorList>
            <person name="Huang Y."/>
            <person name="Li Y."/>
            <person name="Burt D.W."/>
            <person name="Chen H."/>
            <person name="Zhang Y."/>
            <person name="Qian W."/>
            <person name="Kim H."/>
            <person name="Gan S."/>
            <person name="Zhao Y."/>
            <person name="Li J."/>
            <person name="Yi K."/>
            <person name="Feng H."/>
            <person name="Zhu P."/>
            <person name="Li B."/>
            <person name="Liu Q."/>
            <person name="Fairley S."/>
            <person name="Magor K.E."/>
            <person name="Du Z."/>
            <person name="Hu X."/>
            <person name="Goodman L."/>
            <person name="Tafer H."/>
            <person name="Vignal A."/>
            <person name="Lee T."/>
            <person name="Kim K.W."/>
            <person name="Sheng Z."/>
            <person name="An Y."/>
            <person name="Searle S."/>
            <person name="Herrero J."/>
            <person name="Groenen M.A."/>
            <person name="Crooijmans R.P."/>
            <person name="Faraut T."/>
            <person name="Cai Q."/>
            <person name="Webster R.G."/>
            <person name="Aldridge J.R."/>
            <person name="Warren W.C."/>
            <person name="Bartschat S."/>
            <person name="Kehr S."/>
            <person name="Marz M."/>
            <person name="Stadler P.F."/>
            <person name="Smith J."/>
            <person name="Kraus R.H."/>
            <person name="Zhao Y."/>
            <person name="Ren L."/>
            <person name="Fei J."/>
            <person name="Morisson M."/>
            <person name="Kaiser P."/>
            <person name="Griffin D.K."/>
            <person name="Rao M."/>
            <person name="Pitel F."/>
            <person name="Wang J."/>
            <person name="Li N."/>
        </authorList>
    </citation>
    <scope>NUCLEOTIDE SEQUENCE [LARGE SCALE GENOMIC DNA]</scope>
</reference>
<evidence type="ECO:0000313" key="1">
    <source>
        <dbReference type="EMBL" id="EOB05563.1"/>
    </source>
</evidence>
<gene>
    <name evidence="1" type="ORF">Anapl_04540</name>
</gene>
<evidence type="ECO:0000313" key="2">
    <source>
        <dbReference type="Proteomes" id="UP000296049"/>
    </source>
</evidence>
<name>R0LYM0_ANAPL</name>
<proteinExistence type="predicted"/>
<keyword evidence="2" id="KW-1185">Reference proteome</keyword>
<accession>R0LYM0</accession>
<organism evidence="1 2">
    <name type="scientific">Anas platyrhynchos</name>
    <name type="common">Mallard</name>
    <name type="synonym">Anas boschas</name>
    <dbReference type="NCBI Taxonomy" id="8839"/>
    <lineage>
        <taxon>Eukaryota</taxon>
        <taxon>Metazoa</taxon>
        <taxon>Chordata</taxon>
        <taxon>Craniata</taxon>
        <taxon>Vertebrata</taxon>
        <taxon>Euteleostomi</taxon>
        <taxon>Archelosauria</taxon>
        <taxon>Archosauria</taxon>
        <taxon>Dinosauria</taxon>
        <taxon>Saurischia</taxon>
        <taxon>Theropoda</taxon>
        <taxon>Coelurosauria</taxon>
        <taxon>Aves</taxon>
        <taxon>Neognathae</taxon>
        <taxon>Galloanserae</taxon>
        <taxon>Anseriformes</taxon>
        <taxon>Anatidae</taxon>
        <taxon>Anatinae</taxon>
        <taxon>Anas</taxon>
    </lineage>
</organism>
<dbReference type="EMBL" id="KB742682">
    <property type="protein sequence ID" value="EOB05563.1"/>
    <property type="molecule type" value="Genomic_DNA"/>
</dbReference>